<dbReference type="Proteomes" id="UP001596513">
    <property type="component" value="Unassembled WGS sequence"/>
</dbReference>
<protein>
    <submittedName>
        <fullName evidence="1">Uncharacterized protein</fullName>
    </submittedName>
</protein>
<comment type="caution">
    <text evidence="1">The sequence shown here is derived from an EMBL/GenBank/DDBJ whole genome shotgun (WGS) entry which is preliminary data.</text>
</comment>
<keyword evidence="2" id="KW-1185">Reference proteome</keyword>
<dbReference type="EMBL" id="JBHTEK010000001">
    <property type="protein sequence ID" value="MFC7667216.1"/>
    <property type="molecule type" value="Genomic_DNA"/>
</dbReference>
<organism evidence="1 2">
    <name type="scientific">Hymenobacter humi</name>
    <dbReference type="NCBI Taxonomy" id="1411620"/>
    <lineage>
        <taxon>Bacteria</taxon>
        <taxon>Pseudomonadati</taxon>
        <taxon>Bacteroidota</taxon>
        <taxon>Cytophagia</taxon>
        <taxon>Cytophagales</taxon>
        <taxon>Hymenobacteraceae</taxon>
        <taxon>Hymenobacter</taxon>
    </lineage>
</organism>
<proteinExistence type="predicted"/>
<dbReference type="RefSeq" id="WP_380201566.1">
    <property type="nucleotide sequence ID" value="NZ_JBHTEK010000001.1"/>
</dbReference>
<sequence>MTYSLGAVVVQVAWRYAVPVNLLPDDVSVARSYFITSLSLNL</sequence>
<accession>A0ABW2U2Z6</accession>
<evidence type="ECO:0000313" key="1">
    <source>
        <dbReference type="EMBL" id="MFC7667216.1"/>
    </source>
</evidence>
<reference evidence="2" key="1">
    <citation type="journal article" date="2019" name="Int. J. Syst. Evol. Microbiol.">
        <title>The Global Catalogue of Microorganisms (GCM) 10K type strain sequencing project: providing services to taxonomists for standard genome sequencing and annotation.</title>
        <authorList>
            <consortium name="The Broad Institute Genomics Platform"/>
            <consortium name="The Broad Institute Genome Sequencing Center for Infectious Disease"/>
            <person name="Wu L."/>
            <person name="Ma J."/>
        </authorList>
    </citation>
    <scope>NUCLEOTIDE SEQUENCE [LARGE SCALE GENOMIC DNA]</scope>
    <source>
        <strain evidence="2">JCM 19635</strain>
    </source>
</reference>
<gene>
    <name evidence="1" type="ORF">ACFQT0_07135</name>
</gene>
<name>A0ABW2U2Z6_9BACT</name>
<evidence type="ECO:0000313" key="2">
    <source>
        <dbReference type="Proteomes" id="UP001596513"/>
    </source>
</evidence>